<dbReference type="Proteomes" id="UP000033636">
    <property type="component" value="Unassembled WGS sequence"/>
</dbReference>
<evidence type="ECO:0000313" key="1">
    <source>
        <dbReference type="EMBL" id="MFB6491334.1"/>
    </source>
</evidence>
<name>A0ACC6V2N0_9CREN</name>
<proteinExistence type="predicted"/>
<organism evidence="1 2">
    <name type="scientific">Thermoproteus sp. AZ2</name>
    <dbReference type="NCBI Taxonomy" id="1609232"/>
    <lineage>
        <taxon>Archaea</taxon>
        <taxon>Thermoproteota</taxon>
        <taxon>Thermoprotei</taxon>
        <taxon>Thermoproteales</taxon>
        <taxon>Thermoproteaceae</taxon>
        <taxon>Thermoproteus</taxon>
    </lineage>
</organism>
<comment type="caution">
    <text evidence="1">The sequence shown here is derived from an EMBL/GenBank/DDBJ whole genome shotgun (WGS) entry which is preliminary data.</text>
</comment>
<evidence type="ECO:0000313" key="2">
    <source>
        <dbReference type="Proteomes" id="UP000033636"/>
    </source>
</evidence>
<reference evidence="1" key="1">
    <citation type="submission" date="2024-07" db="EMBL/GenBank/DDBJ databases">
        <title>Metagenome and Metagenome-Assembled Genomes of Archaea from a hot spring from the geothermal field of Los Azufres, Mexico.</title>
        <authorList>
            <person name="Marin-Paredes R."/>
            <person name="Martinez-Romero E."/>
            <person name="Servin-Garciduenas L.E."/>
        </authorList>
    </citation>
    <scope>NUCLEOTIDE SEQUENCE</scope>
</reference>
<dbReference type="EMBL" id="JZWT02000029">
    <property type="protein sequence ID" value="MFB6491334.1"/>
    <property type="molecule type" value="Genomic_DNA"/>
</dbReference>
<protein>
    <submittedName>
        <fullName evidence="1">Pirin family protein</fullName>
    </submittedName>
</protein>
<sequence>MAKIIHVFRGAWTHDGAGVKLYRAFGGPTIAELTDPFLLLDHFGSRNPHEYLMGFPWHPHRGIQTVTYLLKGEVRHGDSMGYSGVIGQGDVQWMNAGSGIFHEEMPRPSRRVEGGVEVEDPEVSGFQLWVNLPRGQKMSDPEYKNIKSNSIPAVRLDEGAVAKLIAGRLYERGTGVVEGPVSGLKTPVAYMDVRLEEGGAFRASAKEGWTVLVYVYRGSASFNGRRVSAGEIALFDRSGGEILAEGAGAFLFLTGMPLEEPIAWWGPIVMNTWDEIETARRELAEGRFVKKGARVVDI</sequence>
<gene>
    <name evidence="1" type="ORF">TU35_008910</name>
</gene>
<accession>A0ACC6V2N0</accession>